<evidence type="ECO:0000259" key="6">
    <source>
        <dbReference type="PROSITE" id="PS51036"/>
    </source>
</evidence>
<dbReference type="PROSITE" id="PS51036">
    <property type="entry name" value="ZF_A20"/>
    <property type="match status" value="1"/>
</dbReference>
<evidence type="ECO:0000256" key="4">
    <source>
        <dbReference type="ARBA" id="ARBA00022833"/>
    </source>
</evidence>
<dbReference type="InterPro" id="IPR000058">
    <property type="entry name" value="Znf_AN1"/>
</dbReference>
<dbReference type="Pfam" id="PF01754">
    <property type="entry name" value="zf-A20"/>
    <property type="match status" value="1"/>
</dbReference>
<dbReference type="SUPFAM" id="SSF118310">
    <property type="entry name" value="AN1-like Zinc finger"/>
    <property type="match status" value="1"/>
</dbReference>
<dbReference type="GO" id="GO:0008270">
    <property type="term" value="F:zinc ion binding"/>
    <property type="evidence" value="ECO:0007669"/>
    <property type="project" value="UniProtKB-KW"/>
</dbReference>
<dbReference type="AlphaFoldDB" id="A0AAW1W4Y0"/>
<evidence type="ECO:0000256" key="1">
    <source>
        <dbReference type="ARBA" id="ARBA00003732"/>
    </source>
</evidence>
<gene>
    <name evidence="8" type="ORF">M0R45_037918</name>
</gene>
<evidence type="ECO:0000256" key="3">
    <source>
        <dbReference type="ARBA" id="ARBA00022771"/>
    </source>
</evidence>
<dbReference type="EMBL" id="JBEDUW010000007">
    <property type="protein sequence ID" value="KAK9914122.1"/>
    <property type="molecule type" value="Genomic_DNA"/>
</dbReference>
<keyword evidence="4" id="KW-0862">Zinc</keyword>
<sequence>MNYPPLCAKGCGFYGSVETKNMCSKCYTAHLKELLVKPAAAPTVVASVEKPLDVAVSFSDGCCSSNESSTTTSTNGVTKNRCLSCKKKLGPVEVLGLKCRCGGVFCQRHRLPEYHSCSVDYKKDGAELLAKQNPICKGDKLEWRV</sequence>
<evidence type="ECO:0000256" key="2">
    <source>
        <dbReference type="ARBA" id="ARBA00022723"/>
    </source>
</evidence>
<dbReference type="InterPro" id="IPR002653">
    <property type="entry name" value="Znf_A20"/>
</dbReference>
<keyword evidence="2" id="KW-0479">Metal-binding</keyword>
<name>A0AAW1W4Y0_RUBAR</name>
<dbReference type="Gene3D" id="1.20.5.4770">
    <property type="match status" value="1"/>
</dbReference>
<dbReference type="PANTHER" id="PTHR10634:SF124">
    <property type="entry name" value="ZINC FINGER A20 AND AN1 DOMAIN-CONTAINING STRESS-ASSOCIATED PROTEIN 8-RELATED"/>
    <property type="match status" value="1"/>
</dbReference>
<organism evidence="8 9">
    <name type="scientific">Rubus argutus</name>
    <name type="common">Southern blackberry</name>
    <dbReference type="NCBI Taxonomy" id="59490"/>
    <lineage>
        <taxon>Eukaryota</taxon>
        <taxon>Viridiplantae</taxon>
        <taxon>Streptophyta</taxon>
        <taxon>Embryophyta</taxon>
        <taxon>Tracheophyta</taxon>
        <taxon>Spermatophyta</taxon>
        <taxon>Magnoliopsida</taxon>
        <taxon>eudicotyledons</taxon>
        <taxon>Gunneridae</taxon>
        <taxon>Pentapetalae</taxon>
        <taxon>rosids</taxon>
        <taxon>fabids</taxon>
        <taxon>Rosales</taxon>
        <taxon>Rosaceae</taxon>
        <taxon>Rosoideae</taxon>
        <taxon>Rosoideae incertae sedis</taxon>
        <taxon>Rubus</taxon>
    </lineage>
</organism>
<evidence type="ECO:0000256" key="5">
    <source>
        <dbReference type="PROSITE-ProRule" id="PRU00449"/>
    </source>
</evidence>
<evidence type="ECO:0000313" key="9">
    <source>
        <dbReference type="Proteomes" id="UP001457282"/>
    </source>
</evidence>
<comment type="caution">
    <text evidence="8">The sequence shown here is derived from an EMBL/GenBank/DDBJ whole genome shotgun (WGS) entry which is preliminary data.</text>
</comment>
<dbReference type="InterPro" id="IPR035896">
    <property type="entry name" value="AN1-like_Znf"/>
</dbReference>
<dbReference type="SUPFAM" id="SSF57716">
    <property type="entry name" value="Glucocorticoid receptor-like (DNA-binding domain)"/>
    <property type="match status" value="1"/>
</dbReference>
<dbReference type="Gene3D" id="4.10.1110.10">
    <property type="entry name" value="AN1-like Zinc finger"/>
    <property type="match status" value="1"/>
</dbReference>
<dbReference type="SMART" id="SM00259">
    <property type="entry name" value="ZnF_A20"/>
    <property type="match status" value="1"/>
</dbReference>
<evidence type="ECO:0000259" key="7">
    <source>
        <dbReference type="PROSITE" id="PS51039"/>
    </source>
</evidence>
<dbReference type="PANTHER" id="PTHR10634">
    <property type="entry name" value="AN1-TYPE ZINC FINGER PROTEIN"/>
    <property type="match status" value="1"/>
</dbReference>
<dbReference type="InterPro" id="IPR050652">
    <property type="entry name" value="AN1_A20_ZnFinger"/>
</dbReference>
<keyword evidence="3 5" id="KW-0863">Zinc-finger</keyword>
<dbReference type="Pfam" id="PF01428">
    <property type="entry name" value="zf-AN1"/>
    <property type="match status" value="1"/>
</dbReference>
<dbReference type="Proteomes" id="UP001457282">
    <property type="component" value="Unassembled WGS sequence"/>
</dbReference>
<protein>
    <submittedName>
        <fullName evidence="8">Uncharacterized protein</fullName>
    </submittedName>
</protein>
<feature type="domain" description="AN1-type" evidence="7">
    <location>
        <begin position="76"/>
        <end position="125"/>
    </location>
</feature>
<dbReference type="SMART" id="SM00154">
    <property type="entry name" value="ZnF_AN1"/>
    <property type="match status" value="1"/>
</dbReference>
<reference evidence="8 9" key="1">
    <citation type="journal article" date="2023" name="G3 (Bethesda)">
        <title>A chromosome-length genome assembly and annotation of blackberry (Rubus argutus, cv. 'Hillquist').</title>
        <authorList>
            <person name="Bruna T."/>
            <person name="Aryal R."/>
            <person name="Dudchenko O."/>
            <person name="Sargent D.J."/>
            <person name="Mead D."/>
            <person name="Buti M."/>
            <person name="Cavallini A."/>
            <person name="Hytonen T."/>
            <person name="Andres J."/>
            <person name="Pham M."/>
            <person name="Weisz D."/>
            <person name="Mascagni F."/>
            <person name="Usai G."/>
            <person name="Natali L."/>
            <person name="Bassil N."/>
            <person name="Fernandez G.E."/>
            <person name="Lomsadze A."/>
            <person name="Armour M."/>
            <person name="Olukolu B."/>
            <person name="Poorten T."/>
            <person name="Britton C."/>
            <person name="Davik J."/>
            <person name="Ashrafi H."/>
            <person name="Aiden E.L."/>
            <person name="Borodovsky M."/>
            <person name="Worthington M."/>
        </authorList>
    </citation>
    <scope>NUCLEOTIDE SEQUENCE [LARGE SCALE GENOMIC DNA]</scope>
    <source>
        <strain evidence="8">PI 553951</strain>
    </source>
</reference>
<accession>A0AAW1W4Y0</accession>
<evidence type="ECO:0000313" key="8">
    <source>
        <dbReference type="EMBL" id="KAK9914122.1"/>
    </source>
</evidence>
<comment type="function">
    <text evidence="1">May be involved in environmental stress response.</text>
</comment>
<feature type="domain" description="A20-type" evidence="6">
    <location>
        <begin position="1"/>
        <end position="35"/>
    </location>
</feature>
<dbReference type="PROSITE" id="PS51039">
    <property type="entry name" value="ZF_AN1"/>
    <property type="match status" value="1"/>
</dbReference>
<proteinExistence type="predicted"/>
<keyword evidence="9" id="KW-1185">Reference proteome</keyword>
<dbReference type="GO" id="GO:0003677">
    <property type="term" value="F:DNA binding"/>
    <property type="evidence" value="ECO:0007669"/>
    <property type="project" value="InterPro"/>
</dbReference>